<keyword evidence="8" id="KW-1185">Reference proteome</keyword>
<dbReference type="SUPFAM" id="SSF53335">
    <property type="entry name" value="S-adenosyl-L-methionine-dependent methyltransferases"/>
    <property type="match status" value="1"/>
</dbReference>
<dbReference type="SUPFAM" id="SSF46785">
    <property type="entry name" value="Winged helix' DNA-binding domain"/>
    <property type="match status" value="1"/>
</dbReference>
<dbReference type="EMBL" id="WTPW01000273">
    <property type="protein sequence ID" value="KAF0527784.1"/>
    <property type="molecule type" value="Genomic_DNA"/>
</dbReference>
<evidence type="ECO:0000256" key="3">
    <source>
        <dbReference type="ARBA" id="ARBA00022691"/>
    </source>
</evidence>
<dbReference type="InterPro" id="IPR029063">
    <property type="entry name" value="SAM-dependent_MTases_sf"/>
</dbReference>
<dbReference type="PANTHER" id="PTHR43712">
    <property type="entry name" value="PUTATIVE (AFU_ORTHOLOGUE AFUA_4G14580)-RELATED"/>
    <property type="match status" value="1"/>
</dbReference>
<keyword evidence="1 7" id="KW-0489">Methyltransferase</keyword>
<dbReference type="Pfam" id="PF08100">
    <property type="entry name" value="Dimerisation"/>
    <property type="match status" value="1"/>
</dbReference>
<dbReference type="Gene3D" id="1.10.10.10">
    <property type="entry name" value="Winged helix-like DNA-binding domain superfamily/Winged helix DNA-binding domain"/>
    <property type="match status" value="1"/>
</dbReference>
<reference evidence="7 8" key="1">
    <citation type="journal article" date="2019" name="Environ. Microbiol.">
        <title>At the nexus of three kingdoms: the genome of the mycorrhizal fungus Gigaspora margarita provides insights into plant, endobacterial and fungal interactions.</title>
        <authorList>
            <person name="Venice F."/>
            <person name="Ghignone S."/>
            <person name="Salvioli di Fossalunga A."/>
            <person name="Amselem J."/>
            <person name="Novero M."/>
            <person name="Xianan X."/>
            <person name="Sedzielewska Toro K."/>
            <person name="Morin E."/>
            <person name="Lipzen A."/>
            <person name="Grigoriev I.V."/>
            <person name="Henrissat B."/>
            <person name="Martin F.M."/>
            <person name="Bonfante P."/>
        </authorList>
    </citation>
    <scope>NUCLEOTIDE SEQUENCE [LARGE SCALE GENOMIC DNA]</scope>
    <source>
        <strain evidence="7 8">BEG34</strain>
    </source>
</reference>
<protein>
    <submittedName>
        <fullName evidence="7">Hydroxyneurosporene methyltransferase</fullName>
    </submittedName>
</protein>
<name>A0A8H4ASA5_GIGMA</name>
<dbReference type="AlphaFoldDB" id="A0A8H4ASA5"/>
<keyword evidence="3" id="KW-0949">S-adenosyl-L-methionine</keyword>
<dbReference type="GO" id="GO:0046983">
    <property type="term" value="F:protein dimerization activity"/>
    <property type="evidence" value="ECO:0007669"/>
    <property type="project" value="InterPro"/>
</dbReference>
<feature type="active site" description="Proton acceptor" evidence="4">
    <location>
        <position position="310"/>
    </location>
</feature>
<dbReference type="Gene3D" id="3.40.50.150">
    <property type="entry name" value="Vaccinia Virus protein VP39"/>
    <property type="match status" value="1"/>
</dbReference>
<dbReference type="PIRSF" id="PIRSF005739">
    <property type="entry name" value="O-mtase"/>
    <property type="match status" value="1"/>
</dbReference>
<dbReference type="InterPro" id="IPR036388">
    <property type="entry name" value="WH-like_DNA-bd_sf"/>
</dbReference>
<dbReference type="PROSITE" id="PS51683">
    <property type="entry name" value="SAM_OMT_II"/>
    <property type="match status" value="1"/>
</dbReference>
<keyword evidence="2 7" id="KW-0808">Transferase</keyword>
<feature type="domain" description="O-methyltransferase dimerisation" evidence="6">
    <location>
        <begin position="65"/>
        <end position="138"/>
    </location>
</feature>
<dbReference type="GO" id="GO:0032259">
    <property type="term" value="P:methylation"/>
    <property type="evidence" value="ECO:0007669"/>
    <property type="project" value="UniProtKB-KW"/>
</dbReference>
<evidence type="ECO:0000256" key="1">
    <source>
        <dbReference type="ARBA" id="ARBA00022603"/>
    </source>
</evidence>
<evidence type="ECO:0000256" key="4">
    <source>
        <dbReference type="PIRSR" id="PIRSR005739-1"/>
    </source>
</evidence>
<dbReference type="InterPro" id="IPR016461">
    <property type="entry name" value="COMT-like"/>
</dbReference>
<dbReference type="PANTHER" id="PTHR43712:SF2">
    <property type="entry name" value="O-METHYLTRANSFERASE CICE"/>
    <property type="match status" value="1"/>
</dbReference>
<dbReference type="GO" id="GO:0008171">
    <property type="term" value="F:O-methyltransferase activity"/>
    <property type="evidence" value="ECO:0007669"/>
    <property type="project" value="InterPro"/>
</dbReference>
<evidence type="ECO:0000256" key="2">
    <source>
        <dbReference type="ARBA" id="ARBA00022679"/>
    </source>
</evidence>
<dbReference type="OrthoDB" id="2329154at2759"/>
<proteinExistence type="predicted"/>
<organism evidence="7 8">
    <name type="scientific">Gigaspora margarita</name>
    <dbReference type="NCBI Taxonomy" id="4874"/>
    <lineage>
        <taxon>Eukaryota</taxon>
        <taxon>Fungi</taxon>
        <taxon>Fungi incertae sedis</taxon>
        <taxon>Mucoromycota</taxon>
        <taxon>Glomeromycotina</taxon>
        <taxon>Glomeromycetes</taxon>
        <taxon>Diversisporales</taxon>
        <taxon>Gigasporaceae</taxon>
        <taxon>Gigaspora</taxon>
    </lineage>
</organism>
<dbReference type="InterPro" id="IPR001077">
    <property type="entry name" value="COMT_C"/>
</dbReference>
<dbReference type="Pfam" id="PF00891">
    <property type="entry name" value="Methyltransf_2"/>
    <property type="match status" value="1"/>
</dbReference>
<evidence type="ECO:0000259" key="6">
    <source>
        <dbReference type="Pfam" id="PF08100"/>
    </source>
</evidence>
<sequence length="413" mass="47350">MYTIIIISLALFVFSYWLTVRNCNNNRSYNLPALTNDTFLWIGKKITDFHRQLYPPSYIVLNEWGGFISSKVIYELTKLEIADIIKGHGGKMNICEIAKVTKTDEDKLNRLLRFATSKGIFQALDNGVYANNNQSLVLSKDDPNTFRNLILLYEEVSSAAKYLAYDLKLQTDNKKEQMTAFAKAHNGVELYEWLSLPENKERLEMFNKGMVEQDNASGKGLYQDYDWSQYCNTKFVDIAGGIGGFLSQLLTCYPTMKGVLYELPSVIEMSEQSWSINHKQLLDRVQFVQGDFFINPPPPADVYFLRSILHNWPDEQAIKILKTVRSAISLTNDSSSGHEMATNFKPKLLLAERIINDQTQSSKYQMDMIMMCMCDGKVRTKSEIEKLLEKSGWKFMKITSCRGEFSVIEAFPL</sequence>
<accession>A0A8H4ASA5</accession>
<evidence type="ECO:0000313" key="8">
    <source>
        <dbReference type="Proteomes" id="UP000439903"/>
    </source>
</evidence>
<dbReference type="Proteomes" id="UP000439903">
    <property type="component" value="Unassembled WGS sequence"/>
</dbReference>
<dbReference type="InterPro" id="IPR012967">
    <property type="entry name" value="COMT_dimerisation"/>
</dbReference>
<evidence type="ECO:0000259" key="5">
    <source>
        <dbReference type="Pfam" id="PF00891"/>
    </source>
</evidence>
<dbReference type="InterPro" id="IPR036390">
    <property type="entry name" value="WH_DNA-bd_sf"/>
</dbReference>
<feature type="domain" description="O-methyltransferase C-terminal" evidence="5">
    <location>
        <begin position="173"/>
        <end position="393"/>
    </location>
</feature>
<comment type="caution">
    <text evidence="7">The sequence shown here is derived from an EMBL/GenBank/DDBJ whole genome shotgun (WGS) entry which is preliminary data.</text>
</comment>
<evidence type="ECO:0000313" key="7">
    <source>
        <dbReference type="EMBL" id="KAF0527784.1"/>
    </source>
</evidence>
<gene>
    <name evidence="7" type="ORF">F8M41_013424</name>
</gene>